<feature type="domain" description="Xylose isomerase-like TIM barrel" evidence="5">
    <location>
        <begin position="165"/>
        <end position="423"/>
    </location>
</feature>
<dbReference type="AlphaFoldDB" id="A0A0F7W6R6"/>
<evidence type="ECO:0000259" key="6">
    <source>
        <dbReference type="Pfam" id="PF19906"/>
    </source>
</evidence>
<name>A0A0F7W6R6_STRLW</name>
<keyword evidence="7" id="KW-0413">Isomerase</keyword>
<gene>
    <name evidence="7" type="primary">sle_61060</name>
</gene>
<evidence type="ECO:0000313" key="8">
    <source>
        <dbReference type="Proteomes" id="UP000035016"/>
    </source>
</evidence>
<evidence type="ECO:0000256" key="4">
    <source>
        <dbReference type="ARBA" id="ARBA00047208"/>
    </source>
</evidence>
<dbReference type="InterPro" id="IPR013022">
    <property type="entry name" value="Xyl_isomerase-like_TIM-brl"/>
</dbReference>
<keyword evidence="2" id="KW-0119">Carbohydrate metabolism</keyword>
<sequence length="436" mass="48589">MLERPIIQQRGFRNTTDGAGAEGFQLQLRNPNYRGIAGSLVDGADVIVDGRTFPREAQRWTLGGRTFTLDELRASTDVRWQLDEPATLFVPHPGGLSAGVHHIEVAVHLRRPYIPEIAGPSVFRSTATATIVPDPAANGGLRYGVSLYSYSGDLYTSMSLEDAMADIADIGATGIEILGEGNIPGYPHPDPAWTDTWHRLLDRYGLTPTNYGSWVDTAMWRDRDLTAEEGRAQLERDLRLAKLLGFTSIRPKFGVVTPELDPHPIWQPAVERVLDLATDLDIVICPEIHSPTPIKHPVTQAYLDFIDRTGSDHFKLLIDTGIFQTAPVDDGHEGFEGKKRPPFLEPLAVPMSDLADVLPHVHFIQAKFFEIDDRLTDLHIPWPEILTTLRAAGWQGWLSSEYEGRREPYRGRDQVRRQHALLRTLSHDAAPGGDLD</sequence>
<dbReference type="GO" id="GO:0016829">
    <property type="term" value="F:lyase activity"/>
    <property type="evidence" value="ECO:0007669"/>
    <property type="project" value="UniProtKB-KW"/>
</dbReference>
<comment type="similarity">
    <text evidence="3">Belongs to the C-glycoside deglycosidase beta subunit family.</text>
</comment>
<evidence type="ECO:0000256" key="3">
    <source>
        <dbReference type="ARBA" id="ARBA00046336"/>
    </source>
</evidence>
<dbReference type="KEGG" id="sle:sle_61060"/>
<proteinExistence type="inferred from homology"/>
<reference evidence="7 8" key="1">
    <citation type="submission" date="2015-02" db="EMBL/GenBank/DDBJ databases">
        <authorList>
            <person name="Gomez-Escribano P.J."/>
        </authorList>
    </citation>
    <scope>NUCLEOTIDE SEQUENCE [LARGE SCALE GENOMIC DNA]</scope>
    <source>
        <strain evidence="8">C34 (DSM 42122 / NRRL B-24963)</strain>
    </source>
</reference>
<dbReference type="EMBL" id="LN831790">
    <property type="protein sequence ID" value="CQR65562.1"/>
    <property type="molecule type" value="Genomic_DNA"/>
</dbReference>
<feature type="domain" description="C-glycoside deglycosidase beta subunit" evidence="6">
    <location>
        <begin position="2"/>
        <end position="113"/>
    </location>
</feature>
<evidence type="ECO:0000256" key="2">
    <source>
        <dbReference type="ARBA" id="ARBA00023277"/>
    </source>
</evidence>
<keyword evidence="1" id="KW-0456">Lyase</keyword>
<dbReference type="Gene3D" id="3.20.20.150">
    <property type="entry name" value="Divalent-metal-dependent TIM barrel enzymes"/>
    <property type="match status" value="1"/>
</dbReference>
<accession>A0A0F7W6R6</accession>
<dbReference type="InterPro" id="IPR045959">
    <property type="entry name" value="CGDB"/>
</dbReference>
<dbReference type="RefSeq" id="WP_029384415.1">
    <property type="nucleotide sequence ID" value="NZ_AZSD01000226.1"/>
</dbReference>
<protein>
    <recommendedName>
        <fullName evidence="4">C-deglycosylation enzyme beta subunit</fullName>
    </recommendedName>
</protein>
<dbReference type="InterPro" id="IPR036237">
    <property type="entry name" value="Xyl_isomerase-like_sf"/>
</dbReference>
<dbReference type="Pfam" id="PF01261">
    <property type="entry name" value="AP_endonuc_2"/>
    <property type="match status" value="1"/>
</dbReference>
<dbReference type="SUPFAM" id="SSF51658">
    <property type="entry name" value="Xylose isomerase-like"/>
    <property type="match status" value="1"/>
</dbReference>
<evidence type="ECO:0000259" key="5">
    <source>
        <dbReference type="Pfam" id="PF01261"/>
    </source>
</evidence>
<dbReference type="Pfam" id="PF19906">
    <property type="entry name" value="CGDB"/>
    <property type="match status" value="1"/>
</dbReference>
<evidence type="ECO:0000313" key="7">
    <source>
        <dbReference type="EMBL" id="CQR65562.1"/>
    </source>
</evidence>
<dbReference type="GO" id="GO:0016853">
    <property type="term" value="F:isomerase activity"/>
    <property type="evidence" value="ECO:0007669"/>
    <property type="project" value="UniProtKB-KW"/>
</dbReference>
<organism evidence="7 8">
    <name type="scientific">Streptomyces leeuwenhoekii</name>
    <dbReference type="NCBI Taxonomy" id="1437453"/>
    <lineage>
        <taxon>Bacteria</taxon>
        <taxon>Bacillati</taxon>
        <taxon>Actinomycetota</taxon>
        <taxon>Actinomycetes</taxon>
        <taxon>Kitasatosporales</taxon>
        <taxon>Streptomycetaceae</taxon>
        <taxon>Streptomyces</taxon>
    </lineage>
</organism>
<dbReference type="PANTHER" id="PTHR12110">
    <property type="entry name" value="HYDROXYPYRUVATE ISOMERASE"/>
    <property type="match status" value="1"/>
</dbReference>
<dbReference type="InterPro" id="IPR050312">
    <property type="entry name" value="IolE/XylAMocC-like"/>
</dbReference>
<dbReference type="PANTHER" id="PTHR12110:SF21">
    <property type="entry name" value="XYLOSE ISOMERASE-LIKE TIM BARREL DOMAIN-CONTAINING PROTEIN"/>
    <property type="match status" value="1"/>
</dbReference>
<evidence type="ECO:0000256" key="1">
    <source>
        <dbReference type="ARBA" id="ARBA00023239"/>
    </source>
</evidence>
<dbReference type="Proteomes" id="UP000035016">
    <property type="component" value="Chromosome Chromosome"/>
</dbReference>